<feature type="transmembrane region" description="Helical" evidence="6">
    <location>
        <begin position="84"/>
        <end position="108"/>
    </location>
</feature>
<feature type="transmembrane region" description="Helical" evidence="6">
    <location>
        <begin position="206"/>
        <end position="225"/>
    </location>
</feature>
<gene>
    <name evidence="7" type="ORF">EQF91_00280</name>
</gene>
<dbReference type="Proteomes" id="UP000297454">
    <property type="component" value="Unassembled WGS sequence"/>
</dbReference>
<feature type="transmembrane region" description="Helical" evidence="6">
    <location>
        <begin position="317"/>
        <end position="336"/>
    </location>
</feature>
<name>A0A4R9C4T3_9FIRM</name>
<organism evidence="7 8">
    <name type="scientific">Helcococcus ovis</name>
    <dbReference type="NCBI Taxonomy" id="72026"/>
    <lineage>
        <taxon>Bacteria</taxon>
        <taxon>Bacillati</taxon>
        <taxon>Bacillota</taxon>
        <taxon>Tissierellia</taxon>
        <taxon>Tissierellales</taxon>
        <taxon>Peptoniphilaceae</taxon>
        <taxon>Helcococcus</taxon>
    </lineage>
</organism>
<keyword evidence="3 6" id="KW-0812">Transmembrane</keyword>
<reference evidence="7 8" key="1">
    <citation type="submission" date="2019-01" db="EMBL/GenBank/DDBJ databases">
        <title>Draft Genome Sequences of Helcococcus ovis Strains Isolated from the Uterus and Vagina of Dairy Cows with Metritis.</title>
        <authorList>
            <person name="Cunha F."/>
            <person name="Jeon S.J."/>
            <person name="Kutzer P."/>
            <person name="Galvao K.N."/>
        </authorList>
    </citation>
    <scope>NUCLEOTIDE SEQUENCE [LARGE SCALE GENOMIC DNA]</scope>
    <source>
        <strain evidence="7 8">KG-37</strain>
    </source>
</reference>
<feature type="transmembrane region" description="Helical" evidence="6">
    <location>
        <begin position="482"/>
        <end position="500"/>
    </location>
</feature>
<protein>
    <submittedName>
        <fullName evidence="7">YfcC family protein</fullName>
    </submittedName>
</protein>
<comment type="subcellular location">
    <subcellularLocation>
        <location evidence="1">Cell membrane</location>
        <topology evidence="1">Multi-pass membrane protein</topology>
    </subcellularLocation>
</comment>
<dbReference type="Pfam" id="PF03606">
    <property type="entry name" value="DcuC"/>
    <property type="match status" value="1"/>
</dbReference>
<keyword evidence="5 6" id="KW-0472">Membrane</keyword>
<feature type="transmembrane region" description="Helical" evidence="6">
    <location>
        <begin position="181"/>
        <end position="200"/>
    </location>
</feature>
<feature type="transmembrane region" description="Helical" evidence="6">
    <location>
        <begin position="146"/>
        <end position="169"/>
    </location>
</feature>
<dbReference type="PANTHER" id="PTHR43652">
    <property type="entry name" value="BASIC AMINO ACID ANTIPORTER YFCC-RELATED"/>
    <property type="match status" value="1"/>
</dbReference>
<sequence length="501" mass="53800">MTQKKKNSLSAFSILMIVLAIVCIVTIFFNGKPINSEIIKSLDPKKYGELINLVKAGETVAVKSAKLSDFVMAIPNGFKDAADLIIFIMCIGGFIGVVMSTGAMNAGIRSLVKSNKGKEGRLIAILMFLFSIGGSTYGMAEETIGFYPLITAAMVAAGFDTMVAVGTVLLGAGAGVLGSTINPFATSAAMGALESVGVAANATTVMIIGIILWLITDLIVIKFVLDYAKKVKQNKENSILTFGEKEDMTTHFSQDNSEEIEFTRTHKAVLIVFAITFVIMIVSLISYSDIVFNGDEDAYIKAFGWSKFLTGESLGRWYFADLAALFTISSIIIAIVARMREKVFIDNFLAGAADLLSVGLIIAVARGITIVMSSTHLDFYILQNSANLLKGVSPFVFAPMAYLIYMLLSFLVPSTSGLAALSIPIMGSLAYQLGYNPNVMIMIFCGACGLVNFITPTSGVVMGGLAAAKVEYSTYLNWVKKPFVIIMISNIIILSIAMYVL</sequence>
<dbReference type="InterPro" id="IPR018385">
    <property type="entry name" value="C4_dicarb_anaerob_car-like"/>
</dbReference>
<dbReference type="EMBL" id="SCFR01000001">
    <property type="protein sequence ID" value="TFF67667.1"/>
    <property type="molecule type" value="Genomic_DNA"/>
</dbReference>
<dbReference type="PANTHER" id="PTHR43652:SF6">
    <property type="entry name" value="ARGININE REPRESSOR"/>
    <property type="match status" value="1"/>
</dbReference>
<dbReference type="InterPro" id="IPR051679">
    <property type="entry name" value="DASS-Related_Transporters"/>
</dbReference>
<comment type="caution">
    <text evidence="7">The sequence shown here is derived from an EMBL/GenBank/DDBJ whole genome shotgun (WGS) entry which is preliminary data.</text>
</comment>
<accession>A0A4R9C4T3</accession>
<feature type="transmembrane region" description="Helical" evidence="6">
    <location>
        <begin position="12"/>
        <end position="31"/>
    </location>
</feature>
<feature type="transmembrane region" description="Helical" evidence="6">
    <location>
        <begin position="441"/>
        <end position="470"/>
    </location>
</feature>
<dbReference type="AlphaFoldDB" id="A0A4R9C4T3"/>
<dbReference type="GO" id="GO:0005886">
    <property type="term" value="C:plasma membrane"/>
    <property type="evidence" value="ECO:0007669"/>
    <property type="project" value="UniProtKB-SubCell"/>
</dbReference>
<evidence type="ECO:0000256" key="5">
    <source>
        <dbReference type="ARBA" id="ARBA00023136"/>
    </source>
</evidence>
<evidence type="ECO:0000256" key="6">
    <source>
        <dbReference type="SAM" id="Phobius"/>
    </source>
</evidence>
<keyword evidence="2" id="KW-1003">Cell membrane</keyword>
<evidence type="ECO:0000256" key="4">
    <source>
        <dbReference type="ARBA" id="ARBA00022989"/>
    </source>
</evidence>
<evidence type="ECO:0000313" key="7">
    <source>
        <dbReference type="EMBL" id="TFF67667.1"/>
    </source>
</evidence>
<evidence type="ECO:0000256" key="3">
    <source>
        <dbReference type="ARBA" id="ARBA00022692"/>
    </source>
</evidence>
<feature type="transmembrane region" description="Helical" evidence="6">
    <location>
        <begin position="268"/>
        <end position="287"/>
    </location>
</feature>
<keyword evidence="8" id="KW-1185">Reference proteome</keyword>
<evidence type="ECO:0000256" key="2">
    <source>
        <dbReference type="ARBA" id="ARBA00022475"/>
    </source>
</evidence>
<evidence type="ECO:0000256" key="1">
    <source>
        <dbReference type="ARBA" id="ARBA00004651"/>
    </source>
</evidence>
<feature type="transmembrane region" description="Helical" evidence="6">
    <location>
        <begin position="348"/>
        <end position="372"/>
    </location>
</feature>
<keyword evidence="4 6" id="KW-1133">Transmembrane helix</keyword>
<dbReference type="RefSeq" id="WP_134744036.1">
    <property type="nucleotide sequence ID" value="NZ_CP119762.1"/>
</dbReference>
<proteinExistence type="predicted"/>
<feature type="transmembrane region" description="Helical" evidence="6">
    <location>
        <begin position="120"/>
        <end position="140"/>
    </location>
</feature>
<evidence type="ECO:0000313" key="8">
    <source>
        <dbReference type="Proteomes" id="UP000297454"/>
    </source>
</evidence>